<dbReference type="InterPro" id="IPR015943">
    <property type="entry name" value="WD40/YVTN_repeat-like_dom_sf"/>
</dbReference>
<dbReference type="AlphaFoldDB" id="A8PPA4"/>
<dbReference type="PANTHER" id="PTHR30344">
    <property type="entry name" value="6-PHOSPHOGLUCONOLACTONASE-RELATED"/>
    <property type="match status" value="1"/>
</dbReference>
<keyword evidence="4" id="KW-1185">Reference proteome</keyword>
<dbReference type="PANTHER" id="PTHR30344:SF1">
    <property type="entry name" value="6-PHOSPHOGLUCONOLACTONASE"/>
    <property type="match status" value="1"/>
</dbReference>
<dbReference type="SUPFAM" id="SSF63829">
    <property type="entry name" value="Calcium-dependent phosphotriesterase"/>
    <property type="match status" value="1"/>
</dbReference>
<dbReference type="Gene3D" id="2.130.10.10">
    <property type="entry name" value="YVTN repeat-like/Quinoprotein amine dehydrogenase"/>
    <property type="match status" value="2"/>
</dbReference>
<dbReference type="eggNOG" id="COG2706">
    <property type="taxonomic scope" value="Bacteria"/>
</dbReference>
<dbReference type="Proteomes" id="UP000054075">
    <property type="component" value="Unassembled WGS sequence"/>
</dbReference>
<keyword evidence="2" id="KW-0119">Carbohydrate metabolism</keyword>
<dbReference type="GO" id="GO:0017057">
    <property type="term" value="F:6-phosphogluconolactonase activity"/>
    <property type="evidence" value="ECO:0007669"/>
    <property type="project" value="TreeGrafter"/>
</dbReference>
<evidence type="ECO:0000256" key="1">
    <source>
        <dbReference type="ARBA" id="ARBA00005564"/>
    </source>
</evidence>
<dbReference type="InterPro" id="IPR050282">
    <property type="entry name" value="Cycloisomerase_2"/>
</dbReference>
<sequence length="404" mass="43127">MGLINLIHYNKDMNMNQTNHQNTSTFQIIQPFSVMCAGTAVNELIDVLNQIIANPLNPLNLTQFLRAVATFTAAVTISCPIDVAKKLVSCVNDNGFINIPGIINCLGSIKPNSVFRAYITGGSNNIDVCTVDPATGTLSALQEAGGSGFNLPYGIALDAKGQHAYITNYYNDTVSLCTIDETTGKFSTCQTAGNRFFHRPTDIVVVNLSNNPATTFAYIIYQNQTIAKCTIEADGTLNDCESLSGGFYYPRSIAFNTLSTYAYVLDGIDAGVNKVLVCTVDPVTGELNACREALESQVGAVSGIAINKVNGNAYVVNRYNSNLLQCSIKPDGTFASCHPTGSGFAGARSIAIINDPNNPSTAFLYVMNQGNDTISTCTIEADGTLSNCQAMKLDFTPLDIAFHG</sequence>
<evidence type="ECO:0000313" key="3">
    <source>
        <dbReference type="EMBL" id="EDP46573.1"/>
    </source>
</evidence>
<comment type="similarity">
    <text evidence="1">Belongs to the cycloisomerase 2 family.</text>
</comment>
<evidence type="ECO:0000256" key="2">
    <source>
        <dbReference type="ARBA" id="ARBA00022526"/>
    </source>
</evidence>
<dbReference type="STRING" id="59196.RICGR_1246"/>
<dbReference type="GO" id="GO:0006006">
    <property type="term" value="P:glucose metabolic process"/>
    <property type="evidence" value="ECO:0007669"/>
    <property type="project" value="UniProtKB-KW"/>
</dbReference>
<gene>
    <name evidence="3" type="ORF">RICGR_1246</name>
</gene>
<keyword evidence="2" id="KW-0313">Glucose metabolism</keyword>
<reference evidence="3" key="1">
    <citation type="submission" date="2006-04" db="EMBL/GenBank/DDBJ databases">
        <authorList>
            <person name="Seshadri R."/>
            <person name="Federici B.A."/>
        </authorList>
    </citation>
    <scope>NUCLEOTIDE SEQUENCE [LARGE SCALE GENOMIC DNA]</scope>
</reference>
<dbReference type="Pfam" id="PF10282">
    <property type="entry name" value="Lactonase"/>
    <property type="match status" value="1"/>
</dbReference>
<proteinExistence type="inferred from homology"/>
<reference evidence="3" key="2">
    <citation type="submission" date="2007-10" db="EMBL/GenBank/DDBJ databases">
        <authorList>
            <person name="Myers G.S."/>
        </authorList>
    </citation>
    <scope>NUCLEOTIDE SEQUENCE [LARGE SCALE GENOMIC DNA]</scope>
</reference>
<dbReference type="InterPro" id="IPR019405">
    <property type="entry name" value="Lactonase_7-beta_prop"/>
</dbReference>
<accession>A8PPA4</accession>
<comment type="caution">
    <text evidence="3">The sequence shown here is derived from an EMBL/GenBank/DDBJ whole genome shotgun (WGS) entry which is preliminary data.</text>
</comment>
<name>A8PPA4_9COXI</name>
<evidence type="ECO:0000313" key="4">
    <source>
        <dbReference type="Proteomes" id="UP000054075"/>
    </source>
</evidence>
<organism evidence="3 4">
    <name type="scientific">Rickettsiella grylli</name>
    <dbReference type="NCBI Taxonomy" id="59196"/>
    <lineage>
        <taxon>Bacteria</taxon>
        <taxon>Pseudomonadati</taxon>
        <taxon>Pseudomonadota</taxon>
        <taxon>Gammaproteobacteria</taxon>
        <taxon>Legionellales</taxon>
        <taxon>Coxiellaceae</taxon>
        <taxon>Rickettsiella</taxon>
    </lineage>
</organism>
<protein>
    <submittedName>
        <fullName evidence="3">Uncharacterized protein</fullName>
    </submittedName>
</protein>
<dbReference type="EMBL" id="AAQJ02000001">
    <property type="protein sequence ID" value="EDP46573.1"/>
    <property type="molecule type" value="Genomic_DNA"/>
</dbReference>